<dbReference type="KEGG" id="apac:S7S_17615"/>
<evidence type="ECO:0000256" key="7">
    <source>
        <dbReference type="SAM" id="SignalP"/>
    </source>
</evidence>
<organism evidence="9 10">
    <name type="scientific">Isoalcanivorax pacificus W11-5</name>
    <dbReference type="NCBI Taxonomy" id="391936"/>
    <lineage>
        <taxon>Bacteria</taxon>
        <taxon>Pseudomonadati</taxon>
        <taxon>Pseudomonadota</taxon>
        <taxon>Gammaproteobacteria</taxon>
        <taxon>Oceanospirillales</taxon>
        <taxon>Alcanivoracaceae</taxon>
        <taxon>Isoalcanivorax</taxon>
    </lineage>
</organism>
<protein>
    <submittedName>
        <fullName evidence="9">Cytochrome c-type protein</fullName>
    </submittedName>
</protein>
<keyword evidence="7" id="KW-0732">Signal</keyword>
<dbReference type="GO" id="GO:0009055">
    <property type="term" value="F:electron transfer activity"/>
    <property type="evidence" value="ECO:0007669"/>
    <property type="project" value="InterPro"/>
</dbReference>
<evidence type="ECO:0000256" key="3">
    <source>
        <dbReference type="ARBA" id="ARBA00022723"/>
    </source>
</evidence>
<keyword evidence="4" id="KW-0249">Electron transport</keyword>
<accession>A0A0B4XTA7</accession>
<dbReference type="Proteomes" id="UP000006764">
    <property type="component" value="Chromosome"/>
</dbReference>
<evidence type="ECO:0000256" key="5">
    <source>
        <dbReference type="ARBA" id="ARBA00023004"/>
    </source>
</evidence>
<dbReference type="PROSITE" id="PS51007">
    <property type="entry name" value="CYTC"/>
    <property type="match status" value="1"/>
</dbReference>
<dbReference type="SUPFAM" id="SSF46626">
    <property type="entry name" value="Cytochrome c"/>
    <property type="match status" value="1"/>
</dbReference>
<feature type="domain" description="Cytochrome c" evidence="8">
    <location>
        <begin position="16"/>
        <end position="94"/>
    </location>
</feature>
<dbReference type="RefSeq" id="WP_008734774.1">
    <property type="nucleotide sequence ID" value="NZ_CP004387.1"/>
</dbReference>
<feature type="chain" id="PRO_5002099111" evidence="7">
    <location>
        <begin position="21"/>
        <end position="94"/>
    </location>
</feature>
<keyword evidence="5 6" id="KW-0408">Iron</keyword>
<dbReference type="InterPro" id="IPR009056">
    <property type="entry name" value="Cyt_c-like_dom"/>
</dbReference>
<sequence length="94" mass="10052">MKWMVALAALLLTSAVSADAIEDRYNKSCVFCHGSGAAGAPKAGDQAAWAPRLEKGMETLLEHTRSGIGAMPPRGMCADCSDDEFRALIEYMSK</sequence>
<keyword evidence="3 6" id="KW-0479">Metal-binding</keyword>
<evidence type="ECO:0000256" key="2">
    <source>
        <dbReference type="ARBA" id="ARBA00022617"/>
    </source>
</evidence>
<dbReference type="HOGENOM" id="CLU_082349_4_1_6"/>
<evidence type="ECO:0000256" key="1">
    <source>
        <dbReference type="ARBA" id="ARBA00022448"/>
    </source>
</evidence>
<gene>
    <name evidence="9" type="ORF">S7S_17615</name>
</gene>
<reference evidence="9 10" key="1">
    <citation type="journal article" date="2012" name="J. Bacteriol.">
        <title>Genome sequence of an alkane-degrading bacterium, Alcanivorax pacificus type strain W11-5, isolated from deep sea sediment.</title>
        <authorList>
            <person name="Lai Q."/>
            <person name="Shao Z."/>
        </authorList>
    </citation>
    <scope>NUCLEOTIDE SEQUENCE [LARGE SCALE GENOMIC DNA]</scope>
    <source>
        <strain evidence="9 10">W11-5</strain>
    </source>
</reference>
<dbReference type="GO" id="GO:0005506">
    <property type="term" value="F:iron ion binding"/>
    <property type="evidence" value="ECO:0007669"/>
    <property type="project" value="InterPro"/>
</dbReference>
<keyword evidence="2 6" id="KW-0349">Heme</keyword>
<dbReference type="Gene3D" id="1.10.760.10">
    <property type="entry name" value="Cytochrome c-like domain"/>
    <property type="match status" value="1"/>
</dbReference>
<proteinExistence type="predicted"/>
<dbReference type="PANTHER" id="PTHR40942:SF4">
    <property type="entry name" value="CYTOCHROME C5"/>
    <property type="match status" value="1"/>
</dbReference>
<dbReference type="GO" id="GO:0020037">
    <property type="term" value="F:heme binding"/>
    <property type="evidence" value="ECO:0007669"/>
    <property type="project" value="InterPro"/>
</dbReference>
<keyword evidence="1" id="KW-0813">Transport</keyword>
<dbReference type="STRING" id="391936.S7S_17615"/>
<evidence type="ECO:0000256" key="6">
    <source>
        <dbReference type="PROSITE-ProRule" id="PRU00433"/>
    </source>
</evidence>
<dbReference type="PRINTS" id="PR00607">
    <property type="entry name" value="CYTCHROMECIE"/>
</dbReference>
<name>A0A0B4XTA7_9GAMM</name>
<dbReference type="Pfam" id="PF13442">
    <property type="entry name" value="Cytochrome_CBB3"/>
    <property type="match status" value="1"/>
</dbReference>
<dbReference type="OrthoDB" id="9814708at2"/>
<dbReference type="AlphaFoldDB" id="A0A0B4XTA7"/>
<evidence type="ECO:0000313" key="9">
    <source>
        <dbReference type="EMBL" id="AJD49935.1"/>
    </source>
</evidence>
<dbReference type="InterPro" id="IPR036909">
    <property type="entry name" value="Cyt_c-like_dom_sf"/>
</dbReference>
<dbReference type="PANTHER" id="PTHR40942">
    <property type="match status" value="1"/>
</dbReference>
<evidence type="ECO:0000256" key="4">
    <source>
        <dbReference type="ARBA" id="ARBA00022982"/>
    </source>
</evidence>
<dbReference type="EMBL" id="CP004387">
    <property type="protein sequence ID" value="AJD49935.1"/>
    <property type="molecule type" value="Genomic_DNA"/>
</dbReference>
<keyword evidence="10" id="KW-1185">Reference proteome</keyword>
<evidence type="ECO:0000313" key="10">
    <source>
        <dbReference type="Proteomes" id="UP000006764"/>
    </source>
</evidence>
<evidence type="ECO:0000259" key="8">
    <source>
        <dbReference type="PROSITE" id="PS51007"/>
    </source>
</evidence>
<feature type="signal peptide" evidence="7">
    <location>
        <begin position="1"/>
        <end position="20"/>
    </location>
</feature>
<dbReference type="InterPro" id="IPR002323">
    <property type="entry name" value="Cyt_CIE"/>
</dbReference>